<accession>A0A4R5EJS5</accession>
<reference evidence="2 3" key="1">
    <citation type="submission" date="2019-03" db="EMBL/GenBank/DDBJ databases">
        <authorList>
            <person name="Zhang S."/>
        </authorList>
    </citation>
    <scope>NUCLEOTIDE SEQUENCE [LARGE SCALE GENOMIC DNA]</scope>
    <source>
        <strain evidence="2 3">S4J41</strain>
    </source>
</reference>
<dbReference type="EMBL" id="SMFP01000018">
    <property type="protein sequence ID" value="TDE34662.1"/>
    <property type="molecule type" value="Genomic_DNA"/>
</dbReference>
<dbReference type="PANTHER" id="PTHR42941:SF1">
    <property type="entry name" value="SLL1037 PROTEIN"/>
    <property type="match status" value="1"/>
</dbReference>
<dbReference type="RefSeq" id="WP_132831204.1">
    <property type="nucleotide sequence ID" value="NZ_SMFP01000018.1"/>
</dbReference>
<dbReference type="Proteomes" id="UP000294662">
    <property type="component" value="Unassembled WGS sequence"/>
</dbReference>
<dbReference type="PANTHER" id="PTHR42941">
    <property type="entry name" value="SLL1037 PROTEIN"/>
    <property type="match status" value="1"/>
</dbReference>
<dbReference type="InterPro" id="IPR011852">
    <property type="entry name" value="TRAP_TAXI"/>
</dbReference>
<proteinExistence type="predicted"/>
<organism evidence="2 3">
    <name type="scientific">Antarcticimicrobium sediminis</name>
    <dbReference type="NCBI Taxonomy" id="2546227"/>
    <lineage>
        <taxon>Bacteria</taxon>
        <taxon>Pseudomonadati</taxon>
        <taxon>Pseudomonadota</taxon>
        <taxon>Alphaproteobacteria</taxon>
        <taxon>Rhodobacterales</taxon>
        <taxon>Paracoccaceae</taxon>
        <taxon>Antarcticimicrobium</taxon>
    </lineage>
</organism>
<dbReference type="AlphaFoldDB" id="A0A4R5EJS5"/>
<gene>
    <name evidence="2" type="ORF">E1B25_19200</name>
</gene>
<dbReference type="OrthoDB" id="9776669at2"/>
<protein>
    <submittedName>
        <fullName evidence="2">TAXI family TRAP transporter solute-binding subunit</fullName>
    </submittedName>
</protein>
<evidence type="ECO:0000256" key="1">
    <source>
        <dbReference type="SAM" id="SignalP"/>
    </source>
</evidence>
<comment type="caution">
    <text evidence="2">The sequence shown here is derived from an EMBL/GenBank/DDBJ whole genome shotgun (WGS) entry which is preliminary data.</text>
</comment>
<evidence type="ECO:0000313" key="3">
    <source>
        <dbReference type="Proteomes" id="UP000294662"/>
    </source>
</evidence>
<dbReference type="SUPFAM" id="SSF53850">
    <property type="entry name" value="Periplasmic binding protein-like II"/>
    <property type="match status" value="1"/>
</dbReference>
<dbReference type="Pfam" id="PF16868">
    <property type="entry name" value="NMT1_3"/>
    <property type="match status" value="1"/>
</dbReference>
<feature type="signal peptide" evidence="1">
    <location>
        <begin position="1"/>
        <end position="21"/>
    </location>
</feature>
<sequence>MKSLIRYATLAAIAVTLGANAPVAEEASGKIALSGTVSWTAYPAGTSGYNQAVAIGNVLRQKNDTSLRVIPANTDIARLVPVAQNRVDFAASGGGSYYGQEGVFDFANPSAGPQALRLVAMNVSDAYMGVVTGKDSGISTLADLEGKRLAWITASPSLNQIMKATLAFADLSWGDVEKVEFSGFRAAMDGLIQDRVDAAILIATSGVAREIEASPRGIYWPEYPEDDVAAWDRLKAANPVLIKKRGTLGAGIDPENPRSGLSIPLPLLVTYAEKDGDLVYNMTKALFTYYDDYKDAAPGAAGWRMENQQFDWGIPYHEGAIQYYKEAGVWTDAMDQMNAGLLKRQEVLKKAWAEFTDTYDGGDDGFGVAWMKVRAEALEAEGFNAIWRE</sequence>
<dbReference type="Gene3D" id="3.40.190.10">
    <property type="entry name" value="Periplasmic binding protein-like II"/>
    <property type="match status" value="2"/>
</dbReference>
<feature type="chain" id="PRO_5020450786" evidence="1">
    <location>
        <begin position="22"/>
        <end position="389"/>
    </location>
</feature>
<evidence type="ECO:0000313" key="2">
    <source>
        <dbReference type="EMBL" id="TDE34662.1"/>
    </source>
</evidence>
<keyword evidence="1" id="KW-0732">Signal</keyword>
<dbReference type="NCBIfam" id="TIGR02122">
    <property type="entry name" value="TRAP_TAXI"/>
    <property type="match status" value="1"/>
</dbReference>
<keyword evidence="3" id="KW-1185">Reference proteome</keyword>
<name>A0A4R5EJS5_9RHOB</name>